<gene>
    <name evidence="1" type="ORF">CEXT_116361</name>
</gene>
<dbReference type="AlphaFoldDB" id="A0AAV4VEN5"/>
<sequence>MLYHKKGEGRLSGVEGDTTKEIDSFWVDSSRRRGLLSELKGYTKKRREGDSFWEESNRKEKGFFLELKEIPQKRRIRYLGLKRRYHKERDYFIVGEVHKEEREGFCLQEGEYHKKMEKGSSTAGEYVFEKRNVLFLGLIVHT</sequence>
<evidence type="ECO:0000313" key="1">
    <source>
        <dbReference type="EMBL" id="GIY68013.1"/>
    </source>
</evidence>
<evidence type="ECO:0000313" key="2">
    <source>
        <dbReference type="Proteomes" id="UP001054945"/>
    </source>
</evidence>
<accession>A0AAV4VEN5</accession>
<comment type="caution">
    <text evidence="1">The sequence shown here is derived from an EMBL/GenBank/DDBJ whole genome shotgun (WGS) entry which is preliminary data.</text>
</comment>
<reference evidence="1 2" key="1">
    <citation type="submission" date="2021-06" db="EMBL/GenBank/DDBJ databases">
        <title>Caerostris extrusa draft genome.</title>
        <authorList>
            <person name="Kono N."/>
            <person name="Arakawa K."/>
        </authorList>
    </citation>
    <scope>NUCLEOTIDE SEQUENCE [LARGE SCALE GENOMIC DNA]</scope>
</reference>
<organism evidence="1 2">
    <name type="scientific">Caerostris extrusa</name>
    <name type="common">Bark spider</name>
    <name type="synonym">Caerostris bankana</name>
    <dbReference type="NCBI Taxonomy" id="172846"/>
    <lineage>
        <taxon>Eukaryota</taxon>
        <taxon>Metazoa</taxon>
        <taxon>Ecdysozoa</taxon>
        <taxon>Arthropoda</taxon>
        <taxon>Chelicerata</taxon>
        <taxon>Arachnida</taxon>
        <taxon>Araneae</taxon>
        <taxon>Araneomorphae</taxon>
        <taxon>Entelegynae</taxon>
        <taxon>Araneoidea</taxon>
        <taxon>Araneidae</taxon>
        <taxon>Caerostris</taxon>
    </lineage>
</organism>
<proteinExistence type="predicted"/>
<keyword evidence="2" id="KW-1185">Reference proteome</keyword>
<dbReference type="EMBL" id="BPLR01014313">
    <property type="protein sequence ID" value="GIY68013.1"/>
    <property type="molecule type" value="Genomic_DNA"/>
</dbReference>
<name>A0AAV4VEN5_CAEEX</name>
<protein>
    <submittedName>
        <fullName evidence="1">Uncharacterized protein</fullName>
    </submittedName>
</protein>
<dbReference type="Proteomes" id="UP001054945">
    <property type="component" value="Unassembled WGS sequence"/>
</dbReference>